<organism evidence="1 2">
    <name type="scientific">Glycomyces paridis</name>
    <dbReference type="NCBI Taxonomy" id="2126555"/>
    <lineage>
        <taxon>Bacteria</taxon>
        <taxon>Bacillati</taxon>
        <taxon>Actinomycetota</taxon>
        <taxon>Actinomycetes</taxon>
        <taxon>Glycomycetales</taxon>
        <taxon>Glycomycetaceae</taxon>
        <taxon>Glycomyces</taxon>
    </lineage>
</organism>
<evidence type="ECO:0000313" key="1">
    <source>
        <dbReference type="EMBL" id="THV25978.1"/>
    </source>
</evidence>
<dbReference type="AlphaFoldDB" id="A0A4S8P6T4"/>
<evidence type="ECO:0000313" key="2">
    <source>
        <dbReference type="Proteomes" id="UP000305792"/>
    </source>
</evidence>
<dbReference type="EMBL" id="STGX01000016">
    <property type="protein sequence ID" value="THV25978.1"/>
    <property type="molecule type" value="Genomic_DNA"/>
</dbReference>
<name>A0A4S8P6T4_9ACTN</name>
<sequence>MRSTVRASVALCTACGRDDRHWLVSCSECPKDRFHCRNLPDAHSIGTLHVTHQHRTAVAQ</sequence>
<dbReference type="Proteomes" id="UP000305792">
    <property type="component" value="Unassembled WGS sequence"/>
</dbReference>
<reference evidence="1 2" key="1">
    <citation type="journal article" date="2018" name="Int. J. Syst. Evol. Microbiol.">
        <title>Glycomyces paridis sp. nov., isolated from the medicinal plant Paris polyphylla.</title>
        <authorList>
            <person name="Fang X.M."/>
            <person name="Bai J.L."/>
            <person name="Su J."/>
            <person name="Zhao L.L."/>
            <person name="Liu H.Y."/>
            <person name="Ma B.P."/>
            <person name="Zhang Y.Q."/>
            <person name="Yu L.Y."/>
        </authorList>
    </citation>
    <scope>NUCLEOTIDE SEQUENCE [LARGE SCALE GENOMIC DNA]</scope>
    <source>
        <strain evidence="1 2">CPCC 204357</strain>
    </source>
</reference>
<accession>A0A4S8P6T4</accession>
<comment type="caution">
    <text evidence="1">The sequence shown here is derived from an EMBL/GenBank/DDBJ whole genome shotgun (WGS) entry which is preliminary data.</text>
</comment>
<dbReference type="RefSeq" id="WP_136531426.1">
    <property type="nucleotide sequence ID" value="NZ_STGX01000016.1"/>
</dbReference>
<keyword evidence="2" id="KW-1185">Reference proteome</keyword>
<protein>
    <submittedName>
        <fullName evidence="1">Uncharacterized protein</fullName>
    </submittedName>
</protein>
<proteinExistence type="predicted"/>
<gene>
    <name evidence="1" type="ORF">E9998_19790</name>
</gene>